<dbReference type="AlphaFoldDB" id="A0A821ISD2"/>
<accession>A0A821ISD2</accession>
<feature type="non-terminal residue" evidence="1">
    <location>
        <position position="1"/>
    </location>
</feature>
<proteinExistence type="predicted"/>
<comment type="caution">
    <text evidence="1">The sequence shown here is derived from an EMBL/GenBank/DDBJ whole genome shotgun (WGS) entry which is preliminary data.</text>
</comment>
<evidence type="ECO:0000313" key="1">
    <source>
        <dbReference type="EMBL" id="CAF4707092.1"/>
    </source>
</evidence>
<gene>
    <name evidence="1" type="ORF">OVN521_LOCUS48604</name>
</gene>
<dbReference type="Proteomes" id="UP000663866">
    <property type="component" value="Unassembled WGS sequence"/>
</dbReference>
<protein>
    <submittedName>
        <fullName evidence="1">Uncharacterized protein</fullName>
    </submittedName>
</protein>
<name>A0A821ISD2_9BILA</name>
<evidence type="ECO:0000313" key="2">
    <source>
        <dbReference type="Proteomes" id="UP000663866"/>
    </source>
</evidence>
<organism evidence="1 2">
    <name type="scientific">Rotaria magnacalcarata</name>
    <dbReference type="NCBI Taxonomy" id="392030"/>
    <lineage>
        <taxon>Eukaryota</taxon>
        <taxon>Metazoa</taxon>
        <taxon>Spiralia</taxon>
        <taxon>Gnathifera</taxon>
        <taxon>Rotifera</taxon>
        <taxon>Eurotatoria</taxon>
        <taxon>Bdelloidea</taxon>
        <taxon>Philodinida</taxon>
        <taxon>Philodinidae</taxon>
        <taxon>Rotaria</taxon>
    </lineage>
</organism>
<dbReference type="EMBL" id="CAJOBG010101946">
    <property type="protein sequence ID" value="CAF4707092.1"/>
    <property type="molecule type" value="Genomic_DNA"/>
</dbReference>
<sequence length="46" mass="4899">TNTTSASMITEPNSYISQGSSGLLLLAAAAEQKRKDEEGITHCFLN</sequence>
<reference evidence="1" key="1">
    <citation type="submission" date="2021-02" db="EMBL/GenBank/DDBJ databases">
        <authorList>
            <person name="Nowell W R."/>
        </authorList>
    </citation>
    <scope>NUCLEOTIDE SEQUENCE</scope>
</reference>
<keyword evidence="2" id="KW-1185">Reference proteome</keyword>